<dbReference type="EMBL" id="METM01000027">
    <property type="protein sequence ID" value="OGB89283.1"/>
    <property type="molecule type" value="Genomic_DNA"/>
</dbReference>
<protein>
    <submittedName>
        <fullName evidence="1">Uncharacterized protein</fullName>
    </submittedName>
</protein>
<gene>
    <name evidence="1" type="ORF">A2625_03855</name>
</gene>
<sequence length="291" mass="33345">MKYSPLFCDKYKEESEILSNFGLQRIMMASPKRILATMTPSVQSKRIWGGTFRVSVYPVNERTYKKLGLRSEVFAPGASLFVMDEANFSRFCQRTDQVHVSAPASGQPRENEIEIYPKPGSEGSRLSQDIARAMYPLSLAGELDAVREERLPSLSERSRTAVLREDFTTLELKHELLHDLFLGPTYSVEMRRNVSRFVAFYVKWAYRSENEATVKFFEEINRRCAREYDLTPLLGRDILPPADQMIVGPNLFNYAGETFVYVWEMLLGHSDQALGQVPTELKTLLKTYPVS</sequence>
<comment type="caution">
    <text evidence="1">The sequence shown here is derived from an EMBL/GenBank/DDBJ whole genome shotgun (WGS) entry which is preliminary data.</text>
</comment>
<organism evidence="1 2">
    <name type="scientific">candidate division WOR-1 bacterium RIFCSPHIGHO2_01_FULL_53_15</name>
    <dbReference type="NCBI Taxonomy" id="1802564"/>
    <lineage>
        <taxon>Bacteria</taxon>
        <taxon>Bacillati</taxon>
        <taxon>Saganbacteria</taxon>
    </lineage>
</organism>
<evidence type="ECO:0000313" key="2">
    <source>
        <dbReference type="Proteomes" id="UP000178724"/>
    </source>
</evidence>
<name>A0A1F4PZS3_UNCSA</name>
<reference evidence="1 2" key="1">
    <citation type="journal article" date="2016" name="Nat. Commun.">
        <title>Thousands of microbial genomes shed light on interconnected biogeochemical processes in an aquifer system.</title>
        <authorList>
            <person name="Anantharaman K."/>
            <person name="Brown C.T."/>
            <person name="Hug L.A."/>
            <person name="Sharon I."/>
            <person name="Castelle C.J."/>
            <person name="Probst A.J."/>
            <person name="Thomas B.C."/>
            <person name="Singh A."/>
            <person name="Wilkins M.J."/>
            <person name="Karaoz U."/>
            <person name="Brodie E.L."/>
            <person name="Williams K.H."/>
            <person name="Hubbard S.S."/>
            <person name="Banfield J.F."/>
        </authorList>
    </citation>
    <scope>NUCLEOTIDE SEQUENCE [LARGE SCALE GENOMIC DNA]</scope>
</reference>
<evidence type="ECO:0000313" key="1">
    <source>
        <dbReference type="EMBL" id="OGB89283.1"/>
    </source>
</evidence>
<accession>A0A1F4PZS3</accession>
<dbReference type="AlphaFoldDB" id="A0A1F4PZS3"/>
<dbReference type="Proteomes" id="UP000178724">
    <property type="component" value="Unassembled WGS sequence"/>
</dbReference>
<proteinExistence type="predicted"/>